<dbReference type="GO" id="GO:0008028">
    <property type="term" value="F:monocarboxylic acid transmembrane transporter activity"/>
    <property type="evidence" value="ECO:0007669"/>
    <property type="project" value="InterPro"/>
</dbReference>
<evidence type="ECO:0000313" key="14">
    <source>
        <dbReference type="EMBL" id="KAF7693432.1"/>
    </source>
</evidence>
<dbReference type="PANTHER" id="PTHR11360:SF92">
    <property type="entry name" value="MAJOR FACILITATOR SUPERFAMILY (MFS) PROFILE DOMAIN-CONTAINING PROTEIN"/>
    <property type="match status" value="1"/>
</dbReference>
<feature type="compositionally biased region" description="Basic and acidic residues" evidence="11">
    <location>
        <begin position="489"/>
        <end position="503"/>
    </location>
</feature>
<keyword evidence="15" id="KW-1185">Reference proteome</keyword>
<dbReference type="SUPFAM" id="SSF103473">
    <property type="entry name" value="MFS general substrate transporter"/>
    <property type="match status" value="1"/>
</dbReference>
<feature type="transmembrane region" description="Helical" evidence="12">
    <location>
        <begin position="287"/>
        <end position="308"/>
    </location>
</feature>
<dbReference type="InterPro" id="IPR020846">
    <property type="entry name" value="MFS_dom"/>
</dbReference>
<dbReference type="InterPro" id="IPR050327">
    <property type="entry name" value="Proton-linked_MCT"/>
</dbReference>
<feature type="transmembrane region" description="Helical" evidence="12">
    <location>
        <begin position="185"/>
        <end position="204"/>
    </location>
</feature>
<dbReference type="Gene3D" id="1.20.1250.20">
    <property type="entry name" value="MFS general substrate transporter like domains"/>
    <property type="match status" value="1"/>
</dbReference>
<dbReference type="InterPro" id="IPR036259">
    <property type="entry name" value="MFS_trans_sf"/>
</dbReference>
<dbReference type="Pfam" id="PF07690">
    <property type="entry name" value="MFS_1"/>
    <property type="match status" value="1"/>
</dbReference>
<evidence type="ECO:0000313" key="15">
    <source>
        <dbReference type="Proteomes" id="UP000606274"/>
    </source>
</evidence>
<feature type="region of interest" description="Disordered" evidence="11">
    <location>
        <begin position="489"/>
        <end position="533"/>
    </location>
</feature>
<keyword evidence="8 12" id="KW-0472">Membrane</keyword>
<feature type="transmembrane region" description="Helical" evidence="12">
    <location>
        <begin position="57"/>
        <end position="77"/>
    </location>
</feature>
<proteinExistence type="inferred from homology"/>
<protein>
    <recommendedName>
        <fullName evidence="13">Major facilitator superfamily (MFS) profile domain-containing protein</fullName>
    </recommendedName>
</protein>
<reference evidence="14" key="1">
    <citation type="submission" date="2020-08" db="EMBL/GenBank/DDBJ databases">
        <title>Chromosome-level assembly of Southern catfish (Silurus meridionalis) provides insights into visual adaptation to the nocturnal and benthic lifestyles.</title>
        <authorList>
            <person name="Zhang Y."/>
            <person name="Wang D."/>
            <person name="Peng Z."/>
        </authorList>
    </citation>
    <scope>NUCLEOTIDE SEQUENCE</scope>
    <source>
        <strain evidence="14">SWU-2019-XX</strain>
        <tissue evidence="14">Muscle</tissue>
    </source>
</reference>
<dbReference type="GO" id="GO:0015293">
    <property type="term" value="F:symporter activity"/>
    <property type="evidence" value="ECO:0007669"/>
    <property type="project" value="UniProtKB-KW"/>
</dbReference>
<evidence type="ECO:0000259" key="13">
    <source>
        <dbReference type="PROSITE" id="PS50850"/>
    </source>
</evidence>
<feature type="transmembrane region" description="Helical" evidence="12">
    <location>
        <begin position="140"/>
        <end position="164"/>
    </location>
</feature>
<evidence type="ECO:0000256" key="9">
    <source>
        <dbReference type="ARBA" id="ARBA00034216"/>
    </source>
</evidence>
<comment type="catalytic activity">
    <reaction evidence="10">
        <text>3-methyl-2-oxobutanoate(out) + H(+)(out) = 3-methyl-2-oxobutanoate(in) + H(+)(in)</text>
        <dbReference type="Rhea" id="RHEA:71783"/>
        <dbReference type="ChEBI" id="CHEBI:11851"/>
        <dbReference type="ChEBI" id="CHEBI:15378"/>
    </reaction>
</comment>
<dbReference type="OrthoDB" id="6499973at2759"/>
<keyword evidence="6" id="KW-0769">Symport</keyword>
<feature type="transmembrane region" description="Helical" evidence="12">
    <location>
        <begin position="381"/>
        <end position="399"/>
    </location>
</feature>
<keyword evidence="5 12" id="KW-0812">Transmembrane</keyword>
<dbReference type="NCBIfam" id="TIGR00892">
    <property type="entry name" value="2A0113"/>
    <property type="match status" value="1"/>
</dbReference>
<sequence length="533" mass="58619">MHACVCVRDVFQLGVEVSWEQTSKMLRFQSREKSQRDTTFLTVKLLQALGSKTPDGGWGWVVVFGAFVSIGFSYAFPKALTMYFKEIQRHFGVSYSQIAWVSSIMLAVMYAGGPVSSVLVNRYGSRPVVITGGLMCSVSMVAASFSSTITHLYICVGIVGGLGLSFNLQPSLTIIGKYFQVRRPIANGLAMAGSPVFLCTLAPLNQFLFERFGWRGSFFILGAMLLNCCVAGSLMRPLNDGGIPRPETNGTAKPCENRTQVPNKAKKNCFHSVTCFMDLSLFRHRGFIIYLIGNMLMFFGFFAPMIFLAPYAKHRGMDEYSAASLLSALALVDMFARPGTGLLANTARVRPRIQYLFSFAITYNGVCHLLCPLASGYWGLVVYAVCYGVVYGMVCALLFECLMDVVGPSKFSSAVGLVTIFECCPVLLGPPIAGALVDMFGDYSYMFYMCGSVMLCAGLFLFVMNYYNYRRKDAARRLRENGTELVERNVDTEIKRGDSRTSEHTQGGDGQKQIQGVDSGTLGGRSETEDIPV</sequence>
<comment type="caution">
    <text evidence="14">The sequence shown here is derived from an EMBL/GenBank/DDBJ whole genome shotgun (WGS) entry which is preliminary data.</text>
</comment>
<feature type="transmembrane region" description="Helical" evidence="12">
    <location>
        <begin position="411"/>
        <end position="433"/>
    </location>
</feature>
<dbReference type="EMBL" id="JABFDY010000019">
    <property type="protein sequence ID" value="KAF7693432.1"/>
    <property type="molecule type" value="Genomic_DNA"/>
</dbReference>
<organism evidence="14 15">
    <name type="scientific">Silurus meridionalis</name>
    <name type="common">Southern catfish</name>
    <name type="synonym">Silurus soldatovi meridionalis</name>
    <dbReference type="NCBI Taxonomy" id="175797"/>
    <lineage>
        <taxon>Eukaryota</taxon>
        <taxon>Metazoa</taxon>
        <taxon>Chordata</taxon>
        <taxon>Craniata</taxon>
        <taxon>Vertebrata</taxon>
        <taxon>Euteleostomi</taxon>
        <taxon>Actinopterygii</taxon>
        <taxon>Neopterygii</taxon>
        <taxon>Teleostei</taxon>
        <taxon>Ostariophysi</taxon>
        <taxon>Siluriformes</taxon>
        <taxon>Siluridae</taxon>
        <taxon>Silurus</taxon>
    </lineage>
</organism>
<dbReference type="FunFam" id="1.20.1250.20:FF:000030">
    <property type="entry name" value="monocarboxylate transporter 1 isoform X1"/>
    <property type="match status" value="1"/>
</dbReference>
<feature type="transmembrane region" description="Helical" evidence="12">
    <location>
        <begin position="216"/>
        <end position="235"/>
    </location>
</feature>
<name>A0A8T0AL27_SILME</name>
<dbReference type="Proteomes" id="UP000606274">
    <property type="component" value="Unassembled WGS sequence"/>
</dbReference>
<dbReference type="InterPro" id="IPR011701">
    <property type="entry name" value="MFS"/>
</dbReference>
<keyword evidence="7 12" id="KW-1133">Transmembrane helix</keyword>
<dbReference type="InterPro" id="IPR004743">
    <property type="entry name" value="MCT"/>
</dbReference>
<keyword evidence="4" id="KW-1003">Cell membrane</keyword>
<feature type="domain" description="Major facilitator superfamily (MFS) profile" evidence="13">
    <location>
        <begin position="59"/>
        <end position="469"/>
    </location>
</feature>
<evidence type="ECO:0000256" key="8">
    <source>
        <dbReference type="ARBA" id="ARBA00023136"/>
    </source>
</evidence>
<dbReference type="GO" id="GO:0016323">
    <property type="term" value="C:basolateral plasma membrane"/>
    <property type="evidence" value="ECO:0007669"/>
    <property type="project" value="UniProtKB-SubCell"/>
</dbReference>
<evidence type="ECO:0000256" key="11">
    <source>
        <dbReference type="SAM" id="MobiDB-lite"/>
    </source>
</evidence>
<keyword evidence="3" id="KW-0813">Transport</keyword>
<accession>A0A8T0AL27</accession>
<evidence type="ECO:0000256" key="6">
    <source>
        <dbReference type="ARBA" id="ARBA00022847"/>
    </source>
</evidence>
<dbReference type="PANTHER" id="PTHR11360">
    <property type="entry name" value="MONOCARBOXYLATE TRANSPORTER"/>
    <property type="match status" value="1"/>
</dbReference>
<feature type="transmembrane region" description="Helical" evidence="12">
    <location>
        <begin position="98"/>
        <end position="120"/>
    </location>
</feature>
<evidence type="ECO:0000256" key="2">
    <source>
        <dbReference type="ARBA" id="ARBA00006727"/>
    </source>
</evidence>
<comment type="subcellular location">
    <subcellularLocation>
        <location evidence="1">Basolateral cell membrane</location>
        <topology evidence="1">Multi-pass membrane protein</topology>
    </subcellularLocation>
</comment>
<evidence type="ECO:0000256" key="10">
    <source>
        <dbReference type="ARBA" id="ARBA00034218"/>
    </source>
</evidence>
<evidence type="ECO:0000256" key="4">
    <source>
        <dbReference type="ARBA" id="ARBA00022475"/>
    </source>
</evidence>
<evidence type="ECO:0000256" key="3">
    <source>
        <dbReference type="ARBA" id="ARBA00022448"/>
    </source>
</evidence>
<evidence type="ECO:0000256" key="1">
    <source>
        <dbReference type="ARBA" id="ARBA00004554"/>
    </source>
</evidence>
<evidence type="ECO:0000256" key="5">
    <source>
        <dbReference type="ARBA" id="ARBA00022692"/>
    </source>
</evidence>
<gene>
    <name evidence="14" type="ORF">HF521_008748</name>
</gene>
<evidence type="ECO:0000256" key="12">
    <source>
        <dbReference type="SAM" id="Phobius"/>
    </source>
</evidence>
<comment type="catalytic activity">
    <reaction evidence="9">
        <text>4-methyl-2-oxopentanoate(out) + H(+)(out) = 4-methyl-2-oxopentanoate(in) + H(+)(in)</text>
        <dbReference type="Rhea" id="RHEA:71779"/>
        <dbReference type="ChEBI" id="CHEBI:15378"/>
        <dbReference type="ChEBI" id="CHEBI:17865"/>
    </reaction>
</comment>
<dbReference type="PROSITE" id="PS50850">
    <property type="entry name" value="MFS"/>
    <property type="match status" value="1"/>
</dbReference>
<feature type="transmembrane region" description="Helical" evidence="12">
    <location>
        <begin position="445"/>
        <end position="467"/>
    </location>
</feature>
<comment type="similarity">
    <text evidence="2">Belongs to the major facilitator superfamily. Monocarboxylate porter (TC 2.A.1.13) family.</text>
</comment>
<evidence type="ECO:0000256" key="7">
    <source>
        <dbReference type="ARBA" id="ARBA00022989"/>
    </source>
</evidence>
<dbReference type="AlphaFoldDB" id="A0A8T0AL27"/>
<feature type="transmembrane region" description="Helical" evidence="12">
    <location>
        <begin position="355"/>
        <end position="375"/>
    </location>
</feature>